<dbReference type="InterPro" id="IPR042106">
    <property type="entry name" value="Nuo/plastoQ_OxRdtase_6_NuoJ"/>
</dbReference>
<reference evidence="3 4" key="1">
    <citation type="submission" date="2019-12" db="EMBL/GenBank/DDBJ databases">
        <title>Comparative genomics gives insights into the taxonomy of the Azoarcus-Aromatoleum group and reveals separate origins of nif in the plant-associated Azoarcus and non-plant-associated Aromatoleum sub-groups.</title>
        <authorList>
            <person name="Lafos M."/>
            <person name="Maluk M."/>
            <person name="Batista M."/>
            <person name="Junghare M."/>
            <person name="Carmona M."/>
            <person name="Faoro H."/>
            <person name="Cruz L.M."/>
            <person name="Battistoni F."/>
            <person name="De Souza E."/>
            <person name="Pedrosa F."/>
            <person name="Chen W.-M."/>
            <person name="Poole P.S."/>
            <person name="Dixon R.A."/>
            <person name="James E.K."/>
        </authorList>
    </citation>
    <scope>NUCLEOTIDE SEQUENCE [LARGE SCALE GENOMIC DNA]</scope>
    <source>
        <strain evidence="3 4">Td21</strain>
    </source>
</reference>
<feature type="transmembrane region" description="Helical" evidence="2">
    <location>
        <begin position="140"/>
        <end position="161"/>
    </location>
</feature>
<comment type="catalytic activity">
    <reaction evidence="2">
        <text>a quinone + NADH + 5 H(+)(in) = a quinol + NAD(+) + 4 H(+)(out)</text>
        <dbReference type="Rhea" id="RHEA:57888"/>
        <dbReference type="ChEBI" id="CHEBI:15378"/>
        <dbReference type="ChEBI" id="CHEBI:24646"/>
        <dbReference type="ChEBI" id="CHEBI:57540"/>
        <dbReference type="ChEBI" id="CHEBI:57945"/>
        <dbReference type="ChEBI" id="CHEBI:132124"/>
    </reaction>
</comment>
<evidence type="ECO:0000256" key="2">
    <source>
        <dbReference type="RuleBase" id="RU004429"/>
    </source>
</evidence>
<dbReference type="PANTHER" id="PTHR33269">
    <property type="entry name" value="NADH-UBIQUINONE OXIDOREDUCTASE CHAIN 6"/>
    <property type="match status" value="1"/>
</dbReference>
<name>A0ABX1Q369_9RHOO</name>
<dbReference type="PANTHER" id="PTHR33269:SF17">
    <property type="entry name" value="NADH-UBIQUINONE OXIDOREDUCTASE CHAIN 6"/>
    <property type="match status" value="1"/>
</dbReference>
<keyword evidence="2" id="KW-0472">Membrane</keyword>
<feature type="transmembrane region" description="Helical" evidence="2">
    <location>
        <begin position="6"/>
        <end position="23"/>
    </location>
</feature>
<sequence>MEQAFFLLFASIAVASACGVVLLKNPVHSAVALIACFIQIAALYILLHSPFLAAVQLFVYVGAIMVLFIFVIMMLEIRQATLERFLPGSKYISLAFSVVLGSAMLWLLFSSPLLSQIPPPTPSATQGSVSELGQALFTQYLLPFEVVSIVLLVALVGAIFMTHKGNG</sequence>
<proteinExistence type="inferred from homology"/>
<keyword evidence="2" id="KW-0874">Quinone</keyword>
<gene>
    <name evidence="3" type="ORF">GPA22_16755</name>
</gene>
<evidence type="ECO:0000313" key="4">
    <source>
        <dbReference type="Proteomes" id="UP000623795"/>
    </source>
</evidence>
<feature type="transmembrane region" description="Helical" evidence="2">
    <location>
        <begin position="30"/>
        <end position="47"/>
    </location>
</feature>
<protein>
    <recommendedName>
        <fullName evidence="2">NADH-quinone oxidoreductase subunit J</fullName>
        <ecNumber evidence="2">7.1.1.-</ecNumber>
    </recommendedName>
</protein>
<keyword evidence="4" id="KW-1185">Reference proteome</keyword>
<dbReference type="EMBL" id="WTVN01000029">
    <property type="protein sequence ID" value="NMG45367.1"/>
    <property type="molecule type" value="Genomic_DNA"/>
</dbReference>
<dbReference type="RefSeq" id="WP_169257207.1">
    <property type="nucleotide sequence ID" value="NZ_WTVN01000029.1"/>
</dbReference>
<evidence type="ECO:0000313" key="3">
    <source>
        <dbReference type="EMBL" id="NMG45367.1"/>
    </source>
</evidence>
<organism evidence="3 4">
    <name type="scientific">Aromatoleum toluvorans</name>
    <dbReference type="NCBI Taxonomy" id="92002"/>
    <lineage>
        <taxon>Bacteria</taxon>
        <taxon>Pseudomonadati</taxon>
        <taxon>Pseudomonadota</taxon>
        <taxon>Betaproteobacteria</taxon>
        <taxon>Rhodocyclales</taxon>
        <taxon>Rhodocyclaceae</taxon>
        <taxon>Aromatoleum</taxon>
    </lineage>
</organism>
<keyword evidence="2" id="KW-0520">NAD</keyword>
<keyword evidence="2" id="KW-1003">Cell membrane</keyword>
<accession>A0ABX1Q369</accession>
<dbReference type="Proteomes" id="UP000623795">
    <property type="component" value="Unassembled WGS sequence"/>
</dbReference>
<dbReference type="Gene3D" id="1.20.120.1200">
    <property type="entry name" value="NADH-ubiquinone/plastoquinone oxidoreductase chain 6, subunit NuoJ"/>
    <property type="match status" value="1"/>
</dbReference>
<dbReference type="EC" id="7.1.1.-" evidence="2"/>
<evidence type="ECO:0000256" key="1">
    <source>
        <dbReference type="ARBA" id="ARBA00005698"/>
    </source>
</evidence>
<comment type="function">
    <text evidence="2">NDH-1 shuttles electrons from NADH, via FMN and iron-sulfur (Fe-S) centers, to quinones in the respiratory chain. Couples the redox reaction to proton translocation (for every two electrons transferred, four hydrogen ions are translocated across the cytoplasmic membrane), and thus conserves the redox energy in a proton gradient.</text>
</comment>
<comment type="subcellular location">
    <subcellularLocation>
        <location evidence="2">Cell membrane</location>
        <topology evidence="2">Multi-pass membrane protein</topology>
    </subcellularLocation>
</comment>
<keyword evidence="2" id="KW-0812">Transmembrane</keyword>
<keyword evidence="2" id="KW-1133">Transmembrane helix</keyword>
<dbReference type="InterPro" id="IPR001457">
    <property type="entry name" value="NADH_UbQ/plastoQ_OxRdtase_su6"/>
</dbReference>
<comment type="caution">
    <text evidence="3">The sequence shown here is derived from an EMBL/GenBank/DDBJ whole genome shotgun (WGS) entry which is preliminary data.</text>
</comment>
<feature type="transmembrane region" description="Helical" evidence="2">
    <location>
        <begin position="53"/>
        <end position="75"/>
    </location>
</feature>
<comment type="similarity">
    <text evidence="1 2">Belongs to the complex I subunit 6 family.</text>
</comment>
<feature type="transmembrane region" description="Helical" evidence="2">
    <location>
        <begin position="91"/>
        <end position="109"/>
    </location>
</feature>
<dbReference type="Pfam" id="PF00499">
    <property type="entry name" value="Oxidored_q3"/>
    <property type="match status" value="1"/>
</dbReference>